<keyword evidence="5 8" id="KW-0720">Serine protease</keyword>
<gene>
    <name evidence="11" type="ORF">MNOR_LOCUS30579</name>
</gene>
<feature type="non-terminal residue" evidence="11">
    <location>
        <position position="1"/>
    </location>
</feature>
<evidence type="ECO:0000256" key="8">
    <source>
        <dbReference type="RuleBase" id="RU363034"/>
    </source>
</evidence>
<feature type="non-terminal residue" evidence="11">
    <location>
        <position position="271"/>
    </location>
</feature>
<evidence type="ECO:0000313" key="12">
    <source>
        <dbReference type="Proteomes" id="UP001497623"/>
    </source>
</evidence>
<dbReference type="InterPro" id="IPR001314">
    <property type="entry name" value="Peptidase_S1A"/>
</dbReference>
<dbReference type="EMBL" id="CAXKWB010037695">
    <property type="protein sequence ID" value="CAL4150485.1"/>
    <property type="molecule type" value="Genomic_DNA"/>
</dbReference>
<evidence type="ECO:0000259" key="10">
    <source>
        <dbReference type="PROSITE" id="PS50240"/>
    </source>
</evidence>
<reference evidence="11 12" key="1">
    <citation type="submission" date="2024-05" db="EMBL/GenBank/DDBJ databases">
        <authorList>
            <person name="Wallberg A."/>
        </authorList>
    </citation>
    <scope>NUCLEOTIDE SEQUENCE [LARGE SCALE GENOMIC DNA]</scope>
</reference>
<dbReference type="SUPFAM" id="SSF50494">
    <property type="entry name" value="Trypsin-like serine proteases"/>
    <property type="match status" value="1"/>
</dbReference>
<evidence type="ECO:0000256" key="4">
    <source>
        <dbReference type="ARBA" id="ARBA00022801"/>
    </source>
</evidence>
<dbReference type="InterPro" id="IPR043504">
    <property type="entry name" value="Peptidase_S1_PA_chymotrypsin"/>
</dbReference>
<keyword evidence="12" id="KW-1185">Reference proteome</keyword>
<organism evidence="11 12">
    <name type="scientific">Meganyctiphanes norvegica</name>
    <name type="common">Northern krill</name>
    <name type="synonym">Thysanopoda norvegica</name>
    <dbReference type="NCBI Taxonomy" id="48144"/>
    <lineage>
        <taxon>Eukaryota</taxon>
        <taxon>Metazoa</taxon>
        <taxon>Ecdysozoa</taxon>
        <taxon>Arthropoda</taxon>
        <taxon>Crustacea</taxon>
        <taxon>Multicrustacea</taxon>
        <taxon>Malacostraca</taxon>
        <taxon>Eumalacostraca</taxon>
        <taxon>Eucarida</taxon>
        <taxon>Euphausiacea</taxon>
        <taxon>Euphausiidae</taxon>
        <taxon>Meganyctiphanes</taxon>
    </lineage>
</organism>
<protein>
    <recommendedName>
        <fullName evidence="10">Peptidase S1 domain-containing protein</fullName>
    </recommendedName>
</protein>
<evidence type="ECO:0000313" key="11">
    <source>
        <dbReference type="EMBL" id="CAL4150485.1"/>
    </source>
</evidence>
<dbReference type="Gene3D" id="2.40.10.10">
    <property type="entry name" value="Trypsin-like serine proteases"/>
    <property type="match status" value="1"/>
</dbReference>
<dbReference type="Proteomes" id="UP001497623">
    <property type="component" value="Unassembled WGS sequence"/>
</dbReference>
<comment type="caution">
    <text evidence="11">The sequence shown here is derived from an EMBL/GenBank/DDBJ whole genome shotgun (WGS) entry which is preliminary data.</text>
</comment>
<dbReference type="InterPro" id="IPR009003">
    <property type="entry name" value="Peptidase_S1_PA"/>
</dbReference>
<keyword evidence="6" id="KW-0865">Zymogen</keyword>
<evidence type="ECO:0000256" key="6">
    <source>
        <dbReference type="ARBA" id="ARBA00023145"/>
    </source>
</evidence>
<dbReference type="Pfam" id="PF00089">
    <property type="entry name" value="Trypsin"/>
    <property type="match status" value="1"/>
</dbReference>
<evidence type="ECO:0000256" key="7">
    <source>
        <dbReference type="ARBA" id="ARBA00023157"/>
    </source>
</evidence>
<dbReference type="InterPro" id="IPR018114">
    <property type="entry name" value="TRYPSIN_HIS"/>
</dbReference>
<dbReference type="PROSITE" id="PS50240">
    <property type="entry name" value="TRYPSIN_DOM"/>
    <property type="match status" value="1"/>
</dbReference>
<dbReference type="GO" id="GO:0006508">
    <property type="term" value="P:proteolysis"/>
    <property type="evidence" value="ECO:0007669"/>
    <property type="project" value="UniProtKB-KW"/>
</dbReference>
<proteinExistence type="inferred from homology"/>
<feature type="signal peptide" evidence="9">
    <location>
        <begin position="1"/>
        <end position="20"/>
    </location>
</feature>
<comment type="similarity">
    <text evidence="1">Belongs to the peptidase S1 family.</text>
</comment>
<dbReference type="InterPro" id="IPR033116">
    <property type="entry name" value="TRYPSIN_SER"/>
</dbReference>
<evidence type="ECO:0000256" key="5">
    <source>
        <dbReference type="ARBA" id="ARBA00022825"/>
    </source>
</evidence>
<keyword evidence="3 9" id="KW-0732">Signal</keyword>
<feature type="chain" id="PRO_5043819590" description="Peptidase S1 domain-containing protein" evidence="9">
    <location>
        <begin position="21"/>
        <end position="271"/>
    </location>
</feature>
<keyword evidence="4 8" id="KW-0378">Hydrolase</keyword>
<dbReference type="PRINTS" id="PR00722">
    <property type="entry name" value="CHYMOTRYPSIN"/>
</dbReference>
<evidence type="ECO:0000256" key="3">
    <source>
        <dbReference type="ARBA" id="ARBA00022729"/>
    </source>
</evidence>
<dbReference type="CDD" id="cd00190">
    <property type="entry name" value="Tryp_SPc"/>
    <property type="match status" value="1"/>
</dbReference>
<name>A0AAV2RXC4_MEGNR</name>
<evidence type="ECO:0000256" key="2">
    <source>
        <dbReference type="ARBA" id="ARBA00022670"/>
    </source>
</evidence>
<keyword evidence="2 8" id="KW-0645">Protease</keyword>
<dbReference type="PANTHER" id="PTHR24252:SF7">
    <property type="entry name" value="HYALIN"/>
    <property type="match status" value="1"/>
</dbReference>
<dbReference type="AlphaFoldDB" id="A0AAV2RXC4"/>
<dbReference type="PANTHER" id="PTHR24252">
    <property type="entry name" value="ACROSIN-RELATED"/>
    <property type="match status" value="1"/>
</dbReference>
<dbReference type="SMART" id="SM00020">
    <property type="entry name" value="Tryp_SPc"/>
    <property type="match status" value="1"/>
</dbReference>
<evidence type="ECO:0000256" key="1">
    <source>
        <dbReference type="ARBA" id="ARBA00007664"/>
    </source>
</evidence>
<keyword evidence="7" id="KW-1015">Disulfide bond</keyword>
<dbReference type="InterPro" id="IPR001254">
    <property type="entry name" value="Trypsin_dom"/>
</dbReference>
<dbReference type="FunFam" id="2.40.10.10:FF:000077">
    <property type="entry name" value="Predicted protein"/>
    <property type="match status" value="1"/>
</dbReference>
<dbReference type="GO" id="GO:0004252">
    <property type="term" value="F:serine-type endopeptidase activity"/>
    <property type="evidence" value="ECO:0007669"/>
    <property type="project" value="InterPro"/>
</dbReference>
<dbReference type="PROSITE" id="PS00134">
    <property type="entry name" value="TRYPSIN_HIS"/>
    <property type="match status" value="1"/>
</dbReference>
<accession>A0AAV2RXC4</accession>
<sequence>AAMRFTLLLVSLSAAAVAAAVQGNTFPRNGIPQLQDTRIVGGVEATPGEFPYQVSIQHEGVFGRSHMCGGSVVNTNYVVTAAHCLHDQTPDKLYVVAGEFDMKVDSGDEQVIQASELITHEEFNFTLLYNDIALIKLSSPLSMNDMVAPVVLPQQMEQVMNGTMCTVTGWGYNHEHGSMMNFLMKVDVPVVDDSKCHLMYGPSAIIDSMLCAGVDEGGKDACQGDSGGPMVCEGVLHGIVSWGYGCARPLYPGVYTEVAYYREWIDQHSIT</sequence>
<dbReference type="PROSITE" id="PS00135">
    <property type="entry name" value="TRYPSIN_SER"/>
    <property type="match status" value="1"/>
</dbReference>
<evidence type="ECO:0000256" key="9">
    <source>
        <dbReference type="SAM" id="SignalP"/>
    </source>
</evidence>
<feature type="domain" description="Peptidase S1" evidence="10">
    <location>
        <begin position="39"/>
        <end position="270"/>
    </location>
</feature>